<comment type="caution">
    <text evidence="1">The sequence shown here is derived from an EMBL/GenBank/DDBJ whole genome shotgun (WGS) entry which is preliminary data.</text>
</comment>
<accession>A0AAD6QN26</accession>
<proteinExistence type="predicted"/>
<reference evidence="1" key="1">
    <citation type="journal article" date="2023" name="Mol. Ecol. Resour.">
        <title>Chromosome-level genome assembly of a triploid poplar Populus alba 'Berolinensis'.</title>
        <authorList>
            <person name="Chen S."/>
            <person name="Yu Y."/>
            <person name="Wang X."/>
            <person name="Wang S."/>
            <person name="Zhang T."/>
            <person name="Zhou Y."/>
            <person name="He R."/>
            <person name="Meng N."/>
            <person name="Wang Y."/>
            <person name="Liu W."/>
            <person name="Liu Z."/>
            <person name="Liu J."/>
            <person name="Guo Q."/>
            <person name="Huang H."/>
            <person name="Sederoff R.R."/>
            <person name="Wang G."/>
            <person name="Qu G."/>
            <person name="Chen S."/>
        </authorList>
    </citation>
    <scope>NUCLEOTIDE SEQUENCE</scope>
    <source>
        <strain evidence="1">SC-2020</strain>
    </source>
</reference>
<gene>
    <name evidence="1" type="ORF">NC653_016495</name>
</gene>
<dbReference type="EMBL" id="JAQIZT010000006">
    <property type="protein sequence ID" value="KAJ6993380.1"/>
    <property type="molecule type" value="Genomic_DNA"/>
</dbReference>
<protein>
    <submittedName>
        <fullName evidence="1">Uncharacterized protein</fullName>
    </submittedName>
</protein>
<evidence type="ECO:0000313" key="2">
    <source>
        <dbReference type="Proteomes" id="UP001164929"/>
    </source>
</evidence>
<name>A0AAD6QN26_9ROSI</name>
<organism evidence="1 2">
    <name type="scientific">Populus alba x Populus x berolinensis</name>
    <dbReference type="NCBI Taxonomy" id="444605"/>
    <lineage>
        <taxon>Eukaryota</taxon>
        <taxon>Viridiplantae</taxon>
        <taxon>Streptophyta</taxon>
        <taxon>Embryophyta</taxon>
        <taxon>Tracheophyta</taxon>
        <taxon>Spermatophyta</taxon>
        <taxon>Magnoliopsida</taxon>
        <taxon>eudicotyledons</taxon>
        <taxon>Gunneridae</taxon>
        <taxon>Pentapetalae</taxon>
        <taxon>rosids</taxon>
        <taxon>fabids</taxon>
        <taxon>Malpighiales</taxon>
        <taxon>Salicaceae</taxon>
        <taxon>Saliceae</taxon>
        <taxon>Populus</taxon>
    </lineage>
</organism>
<sequence length="72" mass="8356">MKERVSELLKECLPMKHDLQKILKTEKWKIFSNPFGFRQKLQPCNSKEACNLKEPEASANGLQNHENGDMPQ</sequence>
<keyword evidence="2" id="KW-1185">Reference proteome</keyword>
<dbReference type="AlphaFoldDB" id="A0AAD6QN26"/>
<dbReference type="Proteomes" id="UP001164929">
    <property type="component" value="Chromosome 6"/>
</dbReference>
<evidence type="ECO:0000313" key="1">
    <source>
        <dbReference type="EMBL" id="KAJ6993380.1"/>
    </source>
</evidence>